<protein>
    <submittedName>
        <fullName evidence="2">UDP-4-amino-4, 6-dideoxy-N-acetyl-beta-L-altrosamine N-acetyltransferase</fullName>
        <ecNumber evidence="2">2.3.1.202</ecNumber>
    </submittedName>
</protein>
<dbReference type="EMBL" id="CP092109">
    <property type="protein sequence ID" value="UWZ81521.1"/>
    <property type="molecule type" value="Genomic_DNA"/>
</dbReference>
<sequence>MALPVCGVRPLTQEDLEQVRSWRNQERIRNNMYNSEPISAAQQQAWFEGLQGDASRNYSLFLQDDTPTGCLYYTSIDSGKAQLGYYLGEERVWPGTGLLLELTALDYAFQKLGLKTLLAEVLAFNSAPQKIHDLFGFERIGTRPTEIVRDGEPVIAVLFRYERETWCAQRSEILARLPRQIRAAAALLRY</sequence>
<keyword evidence="2" id="KW-0808">Transferase</keyword>
<organism evidence="2 3">
    <name type="scientific">Geoalkalibacter halelectricus</name>
    <dbReference type="NCBI Taxonomy" id="2847045"/>
    <lineage>
        <taxon>Bacteria</taxon>
        <taxon>Pseudomonadati</taxon>
        <taxon>Thermodesulfobacteriota</taxon>
        <taxon>Desulfuromonadia</taxon>
        <taxon>Desulfuromonadales</taxon>
        <taxon>Geoalkalibacteraceae</taxon>
        <taxon>Geoalkalibacter</taxon>
    </lineage>
</organism>
<evidence type="ECO:0000259" key="1">
    <source>
        <dbReference type="PROSITE" id="PS51186"/>
    </source>
</evidence>
<proteinExistence type="predicted"/>
<evidence type="ECO:0000313" key="3">
    <source>
        <dbReference type="Proteomes" id="UP001060414"/>
    </source>
</evidence>
<accession>A0ABY5ZS59</accession>
<dbReference type="SUPFAM" id="SSF55729">
    <property type="entry name" value="Acyl-CoA N-acyltransferases (Nat)"/>
    <property type="match status" value="1"/>
</dbReference>
<dbReference type="Pfam" id="PF13302">
    <property type="entry name" value="Acetyltransf_3"/>
    <property type="match status" value="1"/>
</dbReference>
<dbReference type="Proteomes" id="UP001060414">
    <property type="component" value="Chromosome"/>
</dbReference>
<dbReference type="PROSITE" id="PS51186">
    <property type="entry name" value="GNAT"/>
    <property type="match status" value="1"/>
</dbReference>
<keyword evidence="3" id="KW-1185">Reference proteome</keyword>
<dbReference type="NCBIfam" id="TIGR03585">
    <property type="entry name" value="PseH"/>
    <property type="match status" value="1"/>
</dbReference>
<dbReference type="Gene3D" id="3.40.630.30">
    <property type="match status" value="1"/>
</dbReference>
<gene>
    <name evidence="2" type="primary">pseH</name>
    <name evidence="2" type="ORF">L9S41_09015</name>
</gene>
<keyword evidence="2" id="KW-0012">Acyltransferase</keyword>
<dbReference type="InterPro" id="IPR016181">
    <property type="entry name" value="Acyl_CoA_acyltransferase"/>
</dbReference>
<dbReference type="RefSeq" id="WP_260749896.1">
    <property type="nucleotide sequence ID" value="NZ_CP092109.1"/>
</dbReference>
<dbReference type="InterPro" id="IPR000182">
    <property type="entry name" value="GNAT_dom"/>
</dbReference>
<dbReference type="GO" id="GO:0016746">
    <property type="term" value="F:acyltransferase activity"/>
    <property type="evidence" value="ECO:0007669"/>
    <property type="project" value="UniProtKB-KW"/>
</dbReference>
<evidence type="ECO:0000313" key="2">
    <source>
        <dbReference type="EMBL" id="UWZ81521.1"/>
    </source>
</evidence>
<reference evidence="2" key="1">
    <citation type="journal article" date="2022" name="Environ. Microbiol.">
        <title>Geoalkalibacter halelectricus SAP #1 sp. nov. possessing extracellular electron transfer and mineral#reducing capabilities from a haloalkaline environment.</title>
        <authorList>
            <person name="Yadav S."/>
            <person name="Singh R."/>
            <person name="Sundharam S.S."/>
            <person name="Chaudhary S."/>
            <person name="Krishnamurthi S."/>
            <person name="Patil S.A."/>
        </authorList>
    </citation>
    <scope>NUCLEOTIDE SEQUENCE</scope>
    <source>
        <strain evidence="2">SAP-1</strain>
    </source>
</reference>
<dbReference type="PANTHER" id="PTHR43415">
    <property type="entry name" value="SPERMIDINE N(1)-ACETYLTRANSFERASE"/>
    <property type="match status" value="1"/>
</dbReference>
<dbReference type="PANTHER" id="PTHR43415:SF3">
    <property type="entry name" value="GNAT-FAMILY ACETYLTRANSFERASE"/>
    <property type="match status" value="1"/>
</dbReference>
<name>A0ABY5ZS59_9BACT</name>
<dbReference type="InterPro" id="IPR020036">
    <property type="entry name" value="PseH"/>
</dbReference>
<dbReference type="EC" id="2.3.1.202" evidence="2"/>
<feature type="domain" description="N-acetyltransferase" evidence="1">
    <location>
        <begin position="6"/>
        <end position="164"/>
    </location>
</feature>